<proteinExistence type="predicted"/>
<dbReference type="InterPro" id="IPR025535">
    <property type="entry name" value="DUF4421"/>
</dbReference>
<keyword evidence="2" id="KW-1185">Reference proteome</keyword>
<protein>
    <submittedName>
        <fullName evidence="1">DUF4421 family protein</fullName>
    </submittedName>
</protein>
<gene>
    <name evidence="1" type="ORF">RM519_00130</name>
</gene>
<evidence type="ECO:0000313" key="2">
    <source>
        <dbReference type="Proteomes" id="UP001252186"/>
    </source>
</evidence>
<reference evidence="1 2" key="1">
    <citation type="submission" date="2023-09" db="EMBL/GenBank/DDBJ databases">
        <authorList>
            <person name="Rey-Velasco X."/>
        </authorList>
    </citation>
    <scope>NUCLEOTIDE SEQUENCE [LARGE SCALE GENOMIC DNA]</scope>
    <source>
        <strain evidence="1 2">P050</strain>
    </source>
</reference>
<evidence type="ECO:0000313" key="1">
    <source>
        <dbReference type="EMBL" id="MDT0551638.1"/>
    </source>
</evidence>
<dbReference type="EMBL" id="JAVRHV010000001">
    <property type="protein sequence ID" value="MDT0551638.1"/>
    <property type="molecule type" value="Genomic_DNA"/>
</dbReference>
<sequence>MKQLFFWILLVPIASVFSQQQEAKDSVTLPFKYIEDYTNQLNIKLELSNEIPAYKIPFEGSSIKIKPNLGLRYAFVFNYKWASLRLGIRPNNANDEEKGDPKTFRLKFKLIFPRWSHHFEYNQVKGYYVSDEDFVQNYNNNHFIFPDLKTKVFSGVTAYKFNSKYSLRATESHTEVQLRSAGSFIPSITYMIYGINGLDNYIDEDGNPQFRENFSDNSGFTGILNLAYYYTFVYKKWYASIFAAPGFGYDFRKVTEYNNSLYEKSNHNAFLTSLNAGSSIGFNDKKIYFGLSFKHSAMDFKHSEERIEYLSSQNAYFLFFGYRFKAPRLVTKPINKIEQTIPVLKQD</sequence>
<accession>A0ABU2Y3N5</accession>
<comment type="caution">
    <text evidence="1">The sequence shown here is derived from an EMBL/GenBank/DDBJ whole genome shotgun (WGS) entry which is preliminary data.</text>
</comment>
<dbReference type="Pfam" id="PF14391">
    <property type="entry name" value="DUF4421"/>
    <property type="match status" value="1"/>
</dbReference>
<dbReference type="RefSeq" id="WP_311591418.1">
    <property type="nucleotide sequence ID" value="NZ_JAVRHV010000001.1"/>
</dbReference>
<organism evidence="1 2">
    <name type="scientific">Urechidicola vernalis</name>
    <dbReference type="NCBI Taxonomy" id="3075600"/>
    <lineage>
        <taxon>Bacteria</taxon>
        <taxon>Pseudomonadati</taxon>
        <taxon>Bacteroidota</taxon>
        <taxon>Flavobacteriia</taxon>
        <taxon>Flavobacteriales</taxon>
        <taxon>Flavobacteriaceae</taxon>
        <taxon>Urechidicola</taxon>
    </lineage>
</organism>
<name>A0ABU2Y3N5_9FLAO</name>
<dbReference type="Proteomes" id="UP001252186">
    <property type="component" value="Unassembled WGS sequence"/>
</dbReference>